<dbReference type="PANTHER" id="PTHR14773:SF0">
    <property type="entry name" value="WD REPEAT-CONTAINING PROTEIN 76"/>
    <property type="match status" value="1"/>
</dbReference>
<dbReference type="Pfam" id="PF00400">
    <property type="entry name" value="WD40"/>
    <property type="match status" value="2"/>
</dbReference>
<evidence type="ECO:0000256" key="4">
    <source>
        <dbReference type="ARBA" id="ARBA00022763"/>
    </source>
</evidence>
<evidence type="ECO:0000256" key="6">
    <source>
        <dbReference type="PROSITE-ProRule" id="PRU00221"/>
    </source>
</evidence>
<dbReference type="InterPro" id="IPR019775">
    <property type="entry name" value="WD40_repeat_CS"/>
</dbReference>
<keyword evidence="4" id="KW-0227">DNA damage</keyword>
<feature type="repeat" description="WD" evidence="6">
    <location>
        <begin position="297"/>
        <end position="339"/>
    </location>
</feature>
<dbReference type="PROSITE" id="PS50294">
    <property type="entry name" value="WD_REPEATS_REGION"/>
    <property type="match status" value="1"/>
</dbReference>
<gene>
    <name evidence="8" type="ORF">URODEC1_LOCUS113096</name>
</gene>
<dbReference type="InterPro" id="IPR015943">
    <property type="entry name" value="WD40/YVTN_repeat-like_dom_sf"/>
</dbReference>
<dbReference type="Gene3D" id="2.130.10.10">
    <property type="entry name" value="YVTN repeat-like/Quinoprotein amine dehydrogenase"/>
    <property type="match status" value="1"/>
</dbReference>
<dbReference type="SUPFAM" id="SSF50978">
    <property type="entry name" value="WD40 repeat-like"/>
    <property type="match status" value="1"/>
</dbReference>
<evidence type="ECO:0000256" key="3">
    <source>
        <dbReference type="ARBA" id="ARBA00022737"/>
    </source>
</evidence>
<name>A0ABC9G7V8_9POAL</name>
<dbReference type="GO" id="GO:0003677">
    <property type="term" value="F:DNA binding"/>
    <property type="evidence" value="ECO:0007669"/>
    <property type="project" value="UniProtKB-KW"/>
</dbReference>
<dbReference type="SMART" id="SM00320">
    <property type="entry name" value="WD40"/>
    <property type="match status" value="4"/>
</dbReference>
<reference evidence="8" key="1">
    <citation type="submission" date="2024-10" db="EMBL/GenBank/DDBJ databases">
        <authorList>
            <person name="Ryan C."/>
        </authorList>
    </citation>
    <scope>NUCLEOTIDE SEQUENCE [LARGE SCALE GENOMIC DNA]</scope>
</reference>
<proteinExistence type="inferred from homology"/>
<evidence type="ECO:0000256" key="5">
    <source>
        <dbReference type="ARBA" id="ARBA00023125"/>
    </source>
</evidence>
<evidence type="ECO:0000313" key="8">
    <source>
        <dbReference type="EMBL" id="CAL5088955.1"/>
    </source>
</evidence>
<evidence type="ECO:0000256" key="7">
    <source>
        <dbReference type="SAM" id="MobiDB-lite"/>
    </source>
</evidence>
<dbReference type="PROSITE" id="PS00678">
    <property type="entry name" value="WD_REPEATS_1"/>
    <property type="match status" value="1"/>
</dbReference>
<evidence type="ECO:0000313" key="9">
    <source>
        <dbReference type="Proteomes" id="UP001497457"/>
    </source>
</evidence>
<evidence type="ECO:0000256" key="2">
    <source>
        <dbReference type="ARBA" id="ARBA00022574"/>
    </source>
</evidence>
<dbReference type="InterPro" id="IPR050853">
    <property type="entry name" value="WD_repeat_DNA-damage-binding"/>
</dbReference>
<evidence type="ECO:0000256" key="1">
    <source>
        <dbReference type="ARBA" id="ARBA00005434"/>
    </source>
</evidence>
<dbReference type="GO" id="GO:0006974">
    <property type="term" value="P:DNA damage response"/>
    <property type="evidence" value="ECO:0007669"/>
    <property type="project" value="UniProtKB-KW"/>
</dbReference>
<organism evidence="8 9">
    <name type="scientific">Urochloa decumbens</name>
    <dbReference type="NCBI Taxonomy" id="240449"/>
    <lineage>
        <taxon>Eukaryota</taxon>
        <taxon>Viridiplantae</taxon>
        <taxon>Streptophyta</taxon>
        <taxon>Embryophyta</taxon>
        <taxon>Tracheophyta</taxon>
        <taxon>Spermatophyta</taxon>
        <taxon>Magnoliopsida</taxon>
        <taxon>Liliopsida</taxon>
        <taxon>Poales</taxon>
        <taxon>Poaceae</taxon>
        <taxon>PACMAD clade</taxon>
        <taxon>Panicoideae</taxon>
        <taxon>Panicodae</taxon>
        <taxon>Paniceae</taxon>
        <taxon>Melinidinae</taxon>
        <taxon>Urochloa</taxon>
    </lineage>
</organism>
<accession>A0ABC9G7V8</accession>
<keyword evidence="5" id="KW-0238">DNA-binding</keyword>
<keyword evidence="9" id="KW-1185">Reference proteome</keyword>
<dbReference type="Proteomes" id="UP001497457">
    <property type="component" value="Chromosome 8b"/>
</dbReference>
<sequence length="470" mass="51477">MAETPGSVPEAVTEYERRRQENIRRNQAILAELRHDAAAVSAAYAPARPKKQPRANPPAAGPAAAPRRSGRARRKPPPSASVSGSLPSEHLKRRAVRFPISEAFIGEAATVADPSAPLISAIRAASWPAQEGKVRAGDGLSLGNEPVLRLKPENVRKVKPTVISAAPRVLPLVDRTVVAVGTDFGHLMFWDADCTVPVRTPLCPGSDGMFWYHPHSVAVSGITVHPSAPLKIYSCSRHGEICLMDVEEEVFNMVHLCNDLVLSLCQSPDNSNCLYFGKGNGDLKGFDERAGKISSTWQLHRDFISSIDFNPENTYMLATSSLDNTACVWDLRNMKRLKAQSLKVVEHKLRVHSAYFSPSGSILATTSSDNTVGVLSVRDFDKSCYLQHSCPSTTFKANWGWNDSELFVDIERDIGILSFDLNDISISASYKARIGSEEMSQVPNQFATHPYQVGVLACAGRNKLFLWTPQ</sequence>
<dbReference type="InterPro" id="IPR001680">
    <property type="entry name" value="WD40_rpt"/>
</dbReference>
<dbReference type="PANTHER" id="PTHR14773">
    <property type="entry name" value="WD REPEAT-CONTAINING PROTEIN 76"/>
    <property type="match status" value="1"/>
</dbReference>
<protein>
    <submittedName>
        <fullName evidence="8">Uncharacterized protein</fullName>
    </submittedName>
</protein>
<dbReference type="InterPro" id="IPR036322">
    <property type="entry name" value="WD40_repeat_dom_sf"/>
</dbReference>
<dbReference type="PROSITE" id="PS50082">
    <property type="entry name" value="WD_REPEATS_2"/>
    <property type="match status" value="1"/>
</dbReference>
<dbReference type="AlphaFoldDB" id="A0ABC9G7V8"/>
<dbReference type="EMBL" id="OZ075118">
    <property type="protein sequence ID" value="CAL5088955.1"/>
    <property type="molecule type" value="Genomic_DNA"/>
</dbReference>
<feature type="region of interest" description="Disordered" evidence="7">
    <location>
        <begin position="41"/>
        <end position="88"/>
    </location>
</feature>
<keyword evidence="3" id="KW-0677">Repeat</keyword>
<keyword evidence="2 6" id="KW-0853">WD repeat</keyword>
<comment type="similarity">
    <text evidence="1">Belongs to the WD repeat DDB2/WDR76 family.</text>
</comment>